<evidence type="ECO:0000313" key="1">
    <source>
        <dbReference type="EMBL" id="CAD8666105.1"/>
    </source>
</evidence>
<organism evidence="1">
    <name type="scientific">Pyramimonas obovata</name>
    <dbReference type="NCBI Taxonomy" id="1411642"/>
    <lineage>
        <taxon>Eukaryota</taxon>
        <taxon>Viridiplantae</taxon>
        <taxon>Chlorophyta</taxon>
        <taxon>Pyramimonadophyceae</taxon>
        <taxon>Pyramimonadales</taxon>
        <taxon>Pyramimonadaceae</taxon>
        <taxon>Pyramimonas</taxon>
        <taxon>Pyramimonas incertae sedis</taxon>
    </lineage>
</organism>
<reference evidence="1" key="1">
    <citation type="submission" date="2021-01" db="EMBL/GenBank/DDBJ databases">
        <authorList>
            <person name="Corre E."/>
            <person name="Pelletier E."/>
            <person name="Niang G."/>
            <person name="Scheremetjew M."/>
            <person name="Finn R."/>
            <person name="Kale V."/>
            <person name="Holt S."/>
            <person name="Cochrane G."/>
            <person name="Meng A."/>
            <person name="Brown T."/>
            <person name="Cohen L."/>
        </authorList>
    </citation>
    <scope>NUCLEOTIDE SEQUENCE</scope>
    <source>
        <strain evidence="1">CCMP722</strain>
    </source>
</reference>
<name>A0A7S0WGI0_9CHLO</name>
<dbReference type="InterPro" id="IPR027417">
    <property type="entry name" value="P-loop_NTPase"/>
</dbReference>
<proteinExistence type="predicted"/>
<dbReference type="AlphaFoldDB" id="A0A7S0WGI0"/>
<gene>
    <name evidence="1" type="ORF">POBO1169_LOCUS8488</name>
</gene>
<sequence length="336" mass="37741">MRDGSPRLLGEMPLWGVVFALSVALFGDSHLPRVRAQVSSSSSSGVTLQSLSNGSKLEVRRKFAFFKSHKTASTSICATLCQAFDCESDSDSNSEVFWFREHAEAFMKKHLKSSEFYEAHRERLETSSGFLGHVYNMRRRYKTDNKTGRHRGHSAPRFFAQTFKNYQMLYGKHVFVFTSLRDPVDHFVSSISFFSHKEPITDNNTLSRFLWSATDDVALHNPLAADFGLTTEADVAWFVRNYVYSCRVFFISLESIREGLSIAIQIITDGLHSLTNEVTVSHVMPGKSHHHKSFVPSPELLARIKGATKLDSALIASVEKVRSSKRCLFGNASAPA</sequence>
<accession>A0A7S0WGI0</accession>
<dbReference type="EMBL" id="HBFA01016571">
    <property type="protein sequence ID" value="CAD8666105.1"/>
    <property type="molecule type" value="Transcribed_RNA"/>
</dbReference>
<dbReference type="SUPFAM" id="SSF52540">
    <property type="entry name" value="P-loop containing nucleoside triphosphate hydrolases"/>
    <property type="match status" value="1"/>
</dbReference>
<protein>
    <submittedName>
        <fullName evidence="1">Uncharacterized protein</fullName>
    </submittedName>
</protein>